<dbReference type="AlphaFoldDB" id="A0A1M4VZG8"/>
<accession>A0A1M4VZG8</accession>
<dbReference type="EMBL" id="FQUI01000013">
    <property type="protein sequence ID" value="SHE74290.1"/>
    <property type="molecule type" value="Genomic_DNA"/>
</dbReference>
<dbReference type="STRING" id="1122195.SAMN02745164_01049"/>
<comment type="caution">
    <text evidence="1">The sequence shown here is derived from an EMBL/GenBank/DDBJ whole genome shotgun (WGS) entry which is preliminary data.</text>
</comment>
<dbReference type="Proteomes" id="UP000184334">
    <property type="component" value="Unassembled WGS sequence"/>
</dbReference>
<evidence type="ECO:0008006" key="3">
    <source>
        <dbReference type="Google" id="ProtNLM"/>
    </source>
</evidence>
<protein>
    <recommendedName>
        <fullName evidence="3">CYTH domain-containing protein</fullName>
    </recommendedName>
</protein>
<keyword evidence="2" id="KW-1185">Reference proteome</keyword>
<organism evidence="1 2">
    <name type="scientific">Marinitoga hydrogenitolerans (strain DSM 16785 / JCM 12826 / AT1271)</name>
    <dbReference type="NCBI Taxonomy" id="1122195"/>
    <lineage>
        <taxon>Bacteria</taxon>
        <taxon>Thermotogati</taxon>
        <taxon>Thermotogota</taxon>
        <taxon>Thermotogae</taxon>
        <taxon>Petrotogales</taxon>
        <taxon>Petrotogaceae</taxon>
        <taxon>Marinitoga</taxon>
    </lineage>
</organism>
<dbReference type="SUPFAM" id="SSF55154">
    <property type="entry name" value="CYTH-like phosphatases"/>
    <property type="match status" value="1"/>
</dbReference>
<evidence type="ECO:0000313" key="2">
    <source>
        <dbReference type="Proteomes" id="UP000184334"/>
    </source>
</evidence>
<proteinExistence type="predicted"/>
<gene>
    <name evidence="1" type="ORF">SAMN02745164_01049</name>
</gene>
<dbReference type="OrthoDB" id="49603at2"/>
<dbReference type="InterPro" id="IPR033469">
    <property type="entry name" value="CYTH-like_dom_sf"/>
</dbReference>
<evidence type="ECO:0000313" key="1">
    <source>
        <dbReference type="EMBL" id="SHE74290.1"/>
    </source>
</evidence>
<dbReference type="RefSeq" id="WP_072864164.1">
    <property type="nucleotide sequence ID" value="NZ_FQUI01000013.1"/>
</dbReference>
<reference evidence="1" key="1">
    <citation type="submission" date="2016-11" db="EMBL/GenBank/DDBJ databases">
        <authorList>
            <person name="Varghese N."/>
            <person name="Submissions S."/>
        </authorList>
    </citation>
    <scope>NUCLEOTIDE SEQUENCE [LARGE SCALE GENOMIC DNA]</scope>
    <source>
        <strain evidence="1">DSM 16785</strain>
    </source>
</reference>
<sequence length="189" mass="23114">MIEIERKYTIDKNSAEQLKKKALKRIGIIQWYLTNKKNEIERIRLQIIKENVGLIKKWKYAYKANTNIPHEKIEEEKDYIQQDLKELFNKEMVIKVRYIIRENPEIVLDEFVEIEGLKYNIKEKNLLEIEMKETKKYTKKDFEEILKKEKIKILRDVTEDYKYYNNNIANKLEKSKNLDELIEVLKWKI</sequence>
<name>A0A1M4VZG8_MARH1</name>
<dbReference type="Gene3D" id="2.40.320.10">
    <property type="entry name" value="Hypothetical Protein Pfu-838710-001"/>
    <property type="match status" value="1"/>
</dbReference>